<dbReference type="Gene3D" id="3.80.10.10">
    <property type="entry name" value="Ribonuclease Inhibitor"/>
    <property type="match status" value="1"/>
</dbReference>
<organism evidence="1 2">
    <name type="scientific">Flavobacterium supellecticarium</name>
    <dbReference type="NCBI Taxonomy" id="2565924"/>
    <lineage>
        <taxon>Bacteria</taxon>
        <taxon>Pseudomonadati</taxon>
        <taxon>Bacteroidota</taxon>
        <taxon>Flavobacteriia</taxon>
        <taxon>Flavobacteriales</taxon>
        <taxon>Flavobacteriaceae</taxon>
        <taxon>Flavobacterium</taxon>
    </lineage>
</organism>
<name>A0A4S3ZP71_9FLAO</name>
<accession>A0A4S3ZP71</accession>
<dbReference type="RefSeq" id="WP_136404479.1">
    <property type="nucleotide sequence ID" value="NZ_SSNZ01000013.1"/>
</dbReference>
<dbReference type="Pfam" id="PF03382">
    <property type="entry name" value="DUF285"/>
    <property type="match status" value="1"/>
</dbReference>
<dbReference type="AlphaFoldDB" id="A0A4S3ZP71"/>
<proteinExistence type="predicted"/>
<dbReference type="InterPro" id="IPR005046">
    <property type="entry name" value="DUF285"/>
</dbReference>
<keyword evidence="2" id="KW-1185">Reference proteome</keyword>
<dbReference type="InterPro" id="IPR032675">
    <property type="entry name" value="LRR_dom_sf"/>
</dbReference>
<comment type="caution">
    <text evidence="1">The sequence shown here is derived from an EMBL/GenBank/DDBJ whole genome shotgun (WGS) entry which is preliminary data.</text>
</comment>
<dbReference type="PANTHER" id="PTHR45661">
    <property type="entry name" value="SURFACE ANTIGEN"/>
    <property type="match status" value="1"/>
</dbReference>
<dbReference type="InterPro" id="IPR026906">
    <property type="entry name" value="LRR_5"/>
</dbReference>
<sequence>MGTIADKLIHLGQTKNEIRDAIISKGVTVSEETTFRDYAGKIREITTDGGETDPPDWVRPKDWLPIEHRVVEGEQKFVGLHAILEDSNFIALSATADYTVDWGDGNIENFTSGALASHVYAFDSFKGADTSGGFRQAIVTVTPQSGQALTSINLQRRHRQPSLTYYSTGWMDIRMSGENMTSLTIGGSTLYHGYLEAFCFIGRNAITSFRRCFSACNLLQSVVINDTSSATDFGYMFASCSALEKVPVFDTSKGMDFGYMFQSCIALKKVPLLDTSNGISFSSMFASCMALQTIPLFDTAKGRSFNGMFLGCTALQTVPVLDTSSGTEFTSMFLECKALKTIPLLNTENGIEFIGMFSSCTLLRTIPLLDTRKGVEFRAMFHSCSVLETVPLLNTSEGVGFSDMFANCGSLRKAAFFGTKNKIDYSSCKFSQPALVEIFKNLASGVVSKTITITNNWGSQLLTVDERAIATNKGWTIVG</sequence>
<dbReference type="OrthoDB" id="9813840at2"/>
<dbReference type="Pfam" id="PF13306">
    <property type="entry name" value="LRR_5"/>
    <property type="match status" value="1"/>
</dbReference>
<protein>
    <submittedName>
        <fullName evidence="1">BspA family leucine-rich repeat surface protein</fullName>
    </submittedName>
</protein>
<dbReference type="SUPFAM" id="SSF52058">
    <property type="entry name" value="L domain-like"/>
    <property type="match status" value="1"/>
</dbReference>
<dbReference type="EMBL" id="SSNZ01000013">
    <property type="protein sequence ID" value="THF47293.1"/>
    <property type="molecule type" value="Genomic_DNA"/>
</dbReference>
<reference evidence="1 2" key="1">
    <citation type="submission" date="2019-04" db="EMBL/GenBank/DDBJ databases">
        <title>Flavobacterium sp. nov. isolated from construction timber.</title>
        <authorList>
            <person name="Lin S.-Y."/>
            <person name="Chang C.-T."/>
            <person name="Young C.-C."/>
        </authorList>
    </citation>
    <scope>NUCLEOTIDE SEQUENCE [LARGE SCALE GENOMIC DNA]</scope>
    <source>
        <strain evidence="1 2">CC-CTC003</strain>
    </source>
</reference>
<dbReference type="Proteomes" id="UP000307507">
    <property type="component" value="Unassembled WGS sequence"/>
</dbReference>
<dbReference type="InterPro" id="IPR053139">
    <property type="entry name" value="Surface_bspA-like"/>
</dbReference>
<evidence type="ECO:0000313" key="2">
    <source>
        <dbReference type="Proteomes" id="UP000307507"/>
    </source>
</evidence>
<dbReference type="PANTHER" id="PTHR45661:SF3">
    <property type="entry name" value="IG-LIKE DOMAIN-CONTAINING PROTEIN"/>
    <property type="match status" value="1"/>
</dbReference>
<evidence type="ECO:0000313" key="1">
    <source>
        <dbReference type="EMBL" id="THF47293.1"/>
    </source>
</evidence>
<gene>
    <name evidence="1" type="ORF">E6C50_17155</name>
</gene>